<keyword evidence="5 15" id="KW-0945">Host-virus interaction</keyword>
<dbReference type="GO" id="GO:0043657">
    <property type="term" value="C:host cell"/>
    <property type="evidence" value="ECO:0007669"/>
    <property type="project" value="GOC"/>
</dbReference>
<evidence type="ECO:0000256" key="4">
    <source>
        <dbReference type="ARBA" id="ARBA00022562"/>
    </source>
</evidence>
<keyword evidence="13 15" id="KW-1015">Disulfide bond</keyword>
<keyword evidence="8 15" id="KW-0426">Late protein</keyword>
<dbReference type="GO" id="GO:0046718">
    <property type="term" value="P:symbiont entry into host cell"/>
    <property type="evidence" value="ECO:0007669"/>
    <property type="project" value="UniProtKB-KW"/>
</dbReference>
<evidence type="ECO:0000256" key="1">
    <source>
        <dbReference type="ARBA" id="ARBA00022524"/>
    </source>
</evidence>
<dbReference type="KEGG" id="vg:9122083"/>
<evidence type="ECO:0000256" key="8">
    <source>
        <dbReference type="ARBA" id="ARBA00022921"/>
    </source>
</evidence>
<dbReference type="GO" id="GO:0005198">
    <property type="term" value="F:structural molecule activity"/>
    <property type="evidence" value="ECO:0007669"/>
    <property type="project" value="UniProtKB-UniRule"/>
</dbReference>
<sequence>MSVRRRKRASPEDIYSTCKISGTCPPDIIPKVENDTWADRLLKWFSSVVYFGNLGIGTGRGSGGASGYIPLGDPQGVPITPGGTLLRPSVPTIDPVGPGDVVPIDVLNPEAPSVFTPTEGPFDVAGGDTLPPTMSTDIELTDLSARPGPAVENEESAILDVAPTAPKKTRSRVTVSHHDNHVFEGLQRSADPLHDSSSAPHIIFESRGGGFSVGGTPEDVELAVFRVSGSGDRDGYFSSTPIDGPTPVRAPLPRRVPRISVGDQAFLDRPSSLVQFQYDNPVFDPDGSLHFTLPSRPRAAPDPAFTDIISLGDMRFDLTSDGRVRVSREGFRGGMRTRSALRLQAQVEFQHTLSTIDGGEELELRVFGSPNVTLQDPNFVDVSLEDPAVLGSELYPESLLEEEEFVDFSSSRLSFFGDRTSPTPLFTSSGVQIIFPPTGATISNLFPQDVTVGQGIRPRPLTPPSDPGAPPIEPPEPPIEPPFEPPTEPDPAETGGNFEPSLRKRKRKRVEVASRTYSLRRKR</sequence>
<organism evidence="17 18">
    <name type="scientific">Bettongia penicillata papillomavirus 1</name>
    <dbReference type="NCBI Taxonomy" id="759701"/>
    <lineage>
        <taxon>Viruses</taxon>
        <taxon>Monodnaviria</taxon>
        <taxon>Shotokuvirae</taxon>
        <taxon>Cossaviricota</taxon>
        <taxon>Papovaviricetes</taxon>
        <taxon>Zurhausenvirales</taxon>
        <taxon>Papillomaviridae</taxon>
        <taxon>Firstpapillomavirinae</taxon>
        <taxon>Dyolambdapapillomavirus</taxon>
        <taxon>Dyolambdapapillomavirus 1</taxon>
    </lineage>
</organism>
<dbReference type="GO" id="GO:0003677">
    <property type="term" value="F:DNA binding"/>
    <property type="evidence" value="ECO:0007669"/>
    <property type="project" value="UniProtKB-UniRule"/>
</dbReference>
<comment type="subcellular location">
    <subcellularLocation>
        <location evidence="15">Virion</location>
    </subcellularLocation>
    <subcellularLocation>
        <location evidence="15">Host nucleus</location>
    </subcellularLocation>
</comment>
<evidence type="ECO:0000256" key="10">
    <source>
        <dbReference type="ARBA" id="ARBA00023046"/>
    </source>
</evidence>
<comment type="PTM">
    <text evidence="15">Highly phosphorylated.</text>
</comment>
<proteinExistence type="inferred from homology"/>
<dbReference type="InterPro" id="IPR000784">
    <property type="entry name" value="Late_L2"/>
</dbReference>
<keyword evidence="6" id="KW-1040">Host Golgi apparatus</keyword>
<keyword evidence="3 15" id="KW-0167">Capsid protein</keyword>
<keyword evidence="14 15" id="KW-1160">Virus entry into host cell</keyword>
<keyword evidence="10" id="KW-1039">Host endosome</keyword>
<keyword evidence="7 15" id="KW-0946">Virion</keyword>
<dbReference type="Pfam" id="PF00513">
    <property type="entry name" value="Late_protein_L2"/>
    <property type="match status" value="1"/>
</dbReference>
<evidence type="ECO:0000256" key="11">
    <source>
        <dbReference type="ARBA" id="ARBA00023120"/>
    </source>
</evidence>
<evidence type="ECO:0000256" key="9">
    <source>
        <dbReference type="ARBA" id="ARBA00022952"/>
    </source>
</evidence>
<evidence type="ECO:0000313" key="18">
    <source>
        <dbReference type="Proteomes" id="UP000144694"/>
    </source>
</evidence>
<evidence type="ECO:0000256" key="6">
    <source>
        <dbReference type="ARBA" id="ARBA00022812"/>
    </source>
</evidence>
<keyword evidence="1 15" id="KW-1163">Viral penetration into host nucleus</keyword>
<evidence type="ECO:0000256" key="2">
    <source>
        <dbReference type="ARBA" id="ARBA00022553"/>
    </source>
</evidence>
<feature type="compositionally biased region" description="Pro residues" evidence="16">
    <location>
        <begin position="460"/>
        <end position="489"/>
    </location>
</feature>
<reference evidence="17 18" key="1">
    <citation type="journal article" date="2010" name="J. Virol.">
        <title>The first complete papillomavirus genome characterized from a marsupial host: a novel isolate from Bettongia penicillata.</title>
        <authorList>
            <person name="Bennett M.D."/>
            <person name="Reiss A."/>
            <person name="Stevens H."/>
            <person name="Heylen E."/>
            <person name="Van Ranst M."/>
            <person name="Wayne A."/>
            <person name="Slaven M."/>
            <person name="Mills J.N."/>
            <person name="Warren K.S."/>
            <person name="O'Hara A.J."/>
            <person name="Nicholls P.K."/>
        </authorList>
    </citation>
    <scope>NUCLEOTIDE SEQUENCE [LARGE SCALE GENOMIC DNA]</scope>
</reference>
<keyword evidence="4 15" id="KW-1048">Host nucleus</keyword>
<accession>D6N1C3</accession>
<feature type="disulfide bond" evidence="15">
    <location>
        <begin position="18"/>
        <end position="24"/>
    </location>
</feature>
<keyword evidence="9 15" id="KW-1177">Microtubular inwards viral transport</keyword>
<keyword evidence="11 15" id="KW-1176">Cytoplasmic inwards viral transport</keyword>
<keyword evidence="12 15" id="KW-0238">DNA-binding</keyword>
<evidence type="ECO:0000256" key="3">
    <source>
        <dbReference type="ARBA" id="ARBA00022561"/>
    </source>
</evidence>
<comment type="subunit">
    <text evidence="15">Interacts with major capsid protein L1. Interacts with E2; this interaction inhibits E2 transcriptional activity but not the DNA replication function E2. Interacts with host HSPA8; this interaction is required for L2 nuclear translocation. Interacts with host importins KPNB2 and KPNB3. Forms a complex with importin alpha2-beta1 heterodimers via interaction with the importin alpha2 adapter. Interacts with host DYNLT1; this interaction is essential for virus intracellular transport during entry. Interacts (via C-terminus) with host retromer subunits VPS35 AND VPS29.</text>
</comment>
<feature type="region of interest" description="Disordered" evidence="16">
    <location>
        <begin position="451"/>
        <end position="523"/>
    </location>
</feature>
<evidence type="ECO:0000256" key="12">
    <source>
        <dbReference type="ARBA" id="ARBA00023125"/>
    </source>
</evidence>
<evidence type="ECO:0000256" key="15">
    <source>
        <dbReference type="HAMAP-Rule" id="MF_04003"/>
    </source>
</evidence>
<evidence type="ECO:0000256" key="7">
    <source>
        <dbReference type="ARBA" id="ARBA00022844"/>
    </source>
</evidence>
<comment type="caution">
    <text evidence="15">Lacks conserved residue(s) required for the propagation of feature annotation.</text>
</comment>
<dbReference type="EMBL" id="GU220391">
    <property type="protein sequence ID" value="ADG21989.1"/>
    <property type="molecule type" value="Genomic_DNA"/>
</dbReference>
<keyword evidence="18" id="KW-1185">Reference proteome</keyword>
<comment type="similarity">
    <text evidence="15">Belongs to the papillomaviridae L2 protein family.</text>
</comment>
<keyword evidence="2 15" id="KW-0597">Phosphoprotein</keyword>
<dbReference type="GO" id="GO:0019028">
    <property type="term" value="C:viral capsid"/>
    <property type="evidence" value="ECO:0007669"/>
    <property type="project" value="UniProtKB-UniRule"/>
</dbReference>
<evidence type="ECO:0000313" key="17">
    <source>
        <dbReference type="EMBL" id="ADG21989.1"/>
    </source>
</evidence>
<dbReference type="OrthoDB" id="8047at10239"/>
<dbReference type="RefSeq" id="YP_003622568.1">
    <property type="nucleotide sequence ID" value="NC_014143.1"/>
</dbReference>
<dbReference type="HAMAP" id="MF_04003">
    <property type="entry name" value="PPV_L2"/>
    <property type="match status" value="1"/>
</dbReference>
<dbReference type="GO" id="GO:0075732">
    <property type="term" value="P:viral penetration into host nucleus"/>
    <property type="evidence" value="ECO:0007669"/>
    <property type="project" value="UniProtKB-KW"/>
</dbReference>
<dbReference type="Proteomes" id="UP000144694">
    <property type="component" value="Segment"/>
</dbReference>
<evidence type="ECO:0000256" key="13">
    <source>
        <dbReference type="ARBA" id="ARBA00023157"/>
    </source>
</evidence>
<name>D6N1C3_9PAPI</name>
<evidence type="ECO:0000256" key="5">
    <source>
        <dbReference type="ARBA" id="ARBA00022581"/>
    </source>
</evidence>
<evidence type="ECO:0000256" key="14">
    <source>
        <dbReference type="ARBA" id="ARBA00023296"/>
    </source>
</evidence>
<dbReference type="GO" id="GO:0042025">
    <property type="term" value="C:host cell nucleus"/>
    <property type="evidence" value="ECO:0007669"/>
    <property type="project" value="UniProtKB-SubCell"/>
</dbReference>
<evidence type="ECO:0000256" key="16">
    <source>
        <dbReference type="SAM" id="MobiDB-lite"/>
    </source>
</evidence>
<gene>
    <name evidence="15" type="primary">L2</name>
</gene>
<comment type="function">
    <text evidence="15">Minor protein of the capsid that localizes along the inner surface of the virion, within the central cavities beneath the L1 pentamers. Plays a role in capsid stabilization through interaction with the major capsid protein L1. Once the virion enters the host cell, L2 escorts the genomic DNA into the nucleus by promoting escape from the endosomal compartments and traffic through the host Golgi network. Mechanistically, the C-terminus of L2 possesses a cell-penetrating peptide that protudes from the host endosome, interacts with host cytoplasmic retromer cargo and thereby mediates the capsid delivery to the host trans-Golgi network. Plays a role through its interaction with host dynein in the intracellular microtubule-dependent transport of viral capsid toward the nucleus. Mediates the viral genome import into the nucleus through binding to host importins. Once within the nucleus, L2 localizes viral genomes to host PML bodies in order to activate early gene expression for establishment of infection. Later on, promotes late gene expression by interacting with the viral E2 protein and by inhibiting its transcriptional activation functions. During virion assembly, encapsidates the genome by direct interaction with the viral DNA.</text>
</comment>
<dbReference type="GO" id="GO:0075521">
    <property type="term" value="P:microtubule-dependent intracellular transport of viral material towards nucleus"/>
    <property type="evidence" value="ECO:0007669"/>
    <property type="project" value="UniProtKB-UniRule"/>
</dbReference>
<protein>
    <recommendedName>
        <fullName evidence="15">Minor capsid protein L2</fullName>
    </recommendedName>
</protein>